<comment type="caution">
    <text evidence="13">The sequence shown here is derived from an EMBL/GenBank/DDBJ whole genome shotgun (WGS) entry which is preliminary data.</text>
</comment>
<evidence type="ECO:0000313" key="14">
    <source>
        <dbReference type="Proteomes" id="UP000706039"/>
    </source>
</evidence>
<evidence type="ECO:0000256" key="6">
    <source>
        <dbReference type="ARBA" id="ARBA00023136"/>
    </source>
</evidence>
<dbReference type="InterPro" id="IPR039426">
    <property type="entry name" value="TonB-dep_rcpt-like"/>
</dbReference>
<feature type="signal peptide" evidence="10">
    <location>
        <begin position="1"/>
        <end position="21"/>
    </location>
</feature>
<feature type="domain" description="TonB-dependent receptor-like beta-barrel" evidence="11">
    <location>
        <begin position="395"/>
        <end position="899"/>
    </location>
</feature>
<dbReference type="InterPro" id="IPR036942">
    <property type="entry name" value="Beta-barrel_TonB_sf"/>
</dbReference>
<dbReference type="PROSITE" id="PS52016">
    <property type="entry name" value="TONB_DEPENDENT_REC_3"/>
    <property type="match status" value="1"/>
</dbReference>
<dbReference type="Proteomes" id="UP000706039">
    <property type="component" value="Unassembled WGS sequence"/>
</dbReference>
<keyword evidence="5 9" id="KW-0798">TonB box</keyword>
<name>A0ABS7PVQ8_9SPHN</name>
<evidence type="ECO:0000256" key="8">
    <source>
        <dbReference type="PROSITE-ProRule" id="PRU01360"/>
    </source>
</evidence>
<keyword evidence="13" id="KW-0675">Receptor</keyword>
<dbReference type="Pfam" id="PF07715">
    <property type="entry name" value="Plug"/>
    <property type="match status" value="1"/>
</dbReference>
<protein>
    <submittedName>
        <fullName evidence="13">TonB-dependent receptor</fullName>
    </submittedName>
</protein>
<dbReference type="PANTHER" id="PTHR47234">
    <property type="match status" value="1"/>
</dbReference>
<evidence type="ECO:0000259" key="11">
    <source>
        <dbReference type="Pfam" id="PF00593"/>
    </source>
</evidence>
<keyword evidence="7 8" id="KW-0998">Cell outer membrane</keyword>
<dbReference type="EMBL" id="JAINVV010000011">
    <property type="protein sequence ID" value="MBY8825288.1"/>
    <property type="molecule type" value="Genomic_DNA"/>
</dbReference>
<evidence type="ECO:0000256" key="2">
    <source>
        <dbReference type="ARBA" id="ARBA00022448"/>
    </source>
</evidence>
<dbReference type="Gene3D" id="2.170.130.10">
    <property type="entry name" value="TonB-dependent receptor, plug domain"/>
    <property type="match status" value="1"/>
</dbReference>
<proteinExistence type="inferred from homology"/>
<feature type="chain" id="PRO_5046701124" evidence="10">
    <location>
        <begin position="22"/>
        <end position="954"/>
    </location>
</feature>
<keyword evidence="2 8" id="KW-0813">Transport</keyword>
<gene>
    <name evidence="13" type="ORF">K7G82_23495</name>
</gene>
<dbReference type="RefSeq" id="WP_222992381.1">
    <property type="nucleotide sequence ID" value="NZ_JAINVV010000011.1"/>
</dbReference>
<evidence type="ECO:0000256" key="3">
    <source>
        <dbReference type="ARBA" id="ARBA00022452"/>
    </source>
</evidence>
<keyword evidence="10" id="KW-0732">Signal</keyword>
<evidence type="ECO:0000256" key="4">
    <source>
        <dbReference type="ARBA" id="ARBA00022692"/>
    </source>
</evidence>
<dbReference type="Pfam" id="PF00593">
    <property type="entry name" value="TonB_dep_Rec_b-barrel"/>
    <property type="match status" value="1"/>
</dbReference>
<dbReference type="InterPro" id="IPR037066">
    <property type="entry name" value="Plug_dom_sf"/>
</dbReference>
<dbReference type="Gene3D" id="2.40.170.20">
    <property type="entry name" value="TonB-dependent receptor, beta-barrel domain"/>
    <property type="match status" value="1"/>
</dbReference>
<evidence type="ECO:0000259" key="12">
    <source>
        <dbReference type="Pfam" id="PF07715"/>
    </source>
</evidence>
<comment type="subcellular location">
    <subcellularLocation>
        <location evidence="1 8">Cell outer membrane</location>
        <topology evidence="1 8">Multi-pass membrane protein</topology>
    </subcellularLocation>
</comment>
<dbReference type="SUPFAM" id="SSF56935">
    <property type="entry name" value="Porins"/>
    <property type="match status" value="1"/>
</dbReference>
<reference evidence="13 14" key="1">
    <citation type="submission" date="2021-08" db="EMBL/GenBank/DDBJ databases">
        <authorList>
            <person name="Tuo L."/>
        </authorList>
    </citation>
    <scope>NUCLEOTIDE SEQUENCE [LARGE SCALE GENOMIC DNA]</scope>
    <source>
        <strain evidence="13 14">JCM 31229</strain>
    </source>
</reference>
<evidence type="ECO:0000256" key="7">
    <source>
        <dbReference type="ARBA" id="ARBA00023237"/>
    </source>
</evidence>
<evidence type="ECO:0000313" key="13">
    <source>
        <dbReference type="EMBL" id="MBY8825288.1"/>
    </source>
</evidence>
<evidence type="ECO:0000256" key="1">
    <source>
        <dbReference type="ARBA" id="ARBA00004571"/>
    </source>
</evidence>
<accession>A0ABS7PVQ8</accession>
<dbReference type="InterPro" id="IPR012910">
    <property type="entry name" value="Plug_dom"/>
</dbReference>
<keyword evidence="6 8" id="KW-0472">Membrane</keyword>
<dbReference type="PANTHER" id="PTHR47234:SF3">
    <property type="entry name" value="SECRETIN_TONB SHORT N-TERMINAL DOMAIN-CONTAINING PROTEIN"/>
    <property type="match status" value="1"/>
</dbReference>
<sequence>MRALLGTAALSLAFVAAPALAQEAGATRAAASDSADAAAEDIIVTGSQIARTGFDTPTPVTVVSVADFERVAAPNIADALNQMPALKPSITPAATTNLSKLAGANYLDLRGLGYLRTLTLIDGKRYVPSSPEGVVNVNIIPQAVIGSVEVVTGGASAAYGSDAVAGVVNFRLDHKLDGVRGSAQYGLSDFGDHKNYLGSIAYGTKFGDGRGHLLLGAEIAENKGIKRVSRRPWSNHSVINNPAYTLTNNEPAYILVDDARLSESAYGGVINSVAGGNPAGLIGTEFLAGGQTRRFDYGTLQAGGTQNGGTGVAATGDLVLEQPYKRWAAFGATEFEFSPHATAYGSFSYGQSKLRGDSIIGNDQITIQADNVFIPASVRSILNANPGVTSFTMGRTLNDYGRGYFDQKAWSWQAIAGLRGDIAGSWSYDLSYAYGKSRNKTVFAGTRITQAWRDAVDAIDNPNTPGVVDPICRSTLTNPNNGCIPLNLFGPIAPGEQAAAIAKILAPSLRDWHQVQQSADLIVRGELLQLPAGPLAVAGGVHWRKFTTDVRSDPLSASRTPTGGTYLRVGNTLPFKGEETVKEAFGEVLAPIFVDSRFGKRLELDLAGRITDYKTSGQVETWKVGVNYEVNDVVRLRATRSRDIRAPNLQELFAKGQTLVFTVSDRARQVPNLNGVVGPDNYTATTTSGGNPGLKPEKADTFTAGLVLSPAPRMRISLDYYNIKINGAISTLGTGAILDQCFNGNNALCSLISRESSTNGLSPGRITNILLAPANIQGIKTQGVDFEAAYSFPFANGTLGIRQLATYVDQLDLIGSQGEITELAGTTAQVAIDGPSGTSRIRTSTILDFSNDAFRVSATGRYVSGGRVTRDIDSDKPLVPISDPIRVKGRFYLDLGAEVTLFRPGEDGRVALFGSVLNAFNKMPPITGYDEYAAPRQLFDVIGRQFTAGVRFNF</sequence>
<dbReference type="InterPro" id="IPR000531">
    <property type="entry name" value="Beta-barrel_TonB"/>
</dbReference>
<keyword evidence="14" id="KW-1185">Reference proteome</keyword>
<keyword evidence="4 8" id="KW-0812">Transmembrane</keyword>
<evidence type="ECO:0000256" key="9">
    <source>
        <dbReference type="RuleBase" id="RU003357"/>
    </source>
</evidence>
<evidence type="ECO:0000256" key="5">
    <source>
        <dbReference type="ARBA" id="ARBA00023077"/>
    </source>
</evidence>
<feature type="domain" description="TonB-dependent receptor plug" evidence="12">
    <location>
        <begin position="55"/>
        <end position="167"/>
    </location>
</feature>
<organism evidence="13 14">
    <name type="scientific">Sphingomonas colocasiae</name>
    <dbReference type="NCBI Taxonomy" id="1848973"/>
    <lineage>
        <taxon>Bacteria</taxon>
        <taxon>Pseudomonadati</taxon>
        <taxon>Pseudomonadota</taxon>
        <taxon>Alphaproteobacteria</taxon>
        <taxon>Sphingomonadales</taxon>
        <taxon>Sphingomonadaceae</taxon>
        <taxon>Sphingomonas</taxon>
    </lineage>
</organism>
<comment type="similarity">
    <text evidence="8 9">Belongs to the TonB-dependent receptor family.</text>
</comment>
<evidence type="ECO:0000256" key="10">
    <source>
        <dbReference type="SAM" id="SignalP"/>
    </source>
</evidence>
<keyword evidence="3 8" id="KW-1134">Transmembrane beta strand</keyword>